<protein>
    <submittedName>
        <fullName evidence="10">Sugar ABC transporter permease</fullName>
    </submittedName>
</protein>
<evidence type="ECO:0000259" key="9">
    <source>
        <dbReference type="PROSITE" id="PS50928"/>
    </source>
</evidence>
<evidence type="ECO:0000256" key="1">
    <source>
        <dbReference type="ARBA" id="ARBA00004651"/>
    </source>
</evidence>
<feature type="region of interest" description="Disordered" evidence="8">
    <location>
        <begin position="1"/>
        <end position="22"/>
    </location>
</feature>
<dbReference type="GO" id="GO:0055085">
    <property type="term" value="P:transmembrane transport"/>
    <property type="evidence" value="ECO:0007669"/>
    <property type="project" value="InterPro"/>
</dbReference>
<dbReference type="Proteomes" id="UP000515708">
    <property type="component" value="Chromosome"/>
</dbReference>
<evidence type="ECO:0000313" key="10">
    <source>
        <dbReference type="EMBL" id="QMU96270.1"/>
    </source>
</evidence>
<feature type="transmembrane region" description="Helical" evidence="7">
    <location>
        <begin position="176"/>
        <end position="199"/>
    </location>
</feature>
<dbReference type="Pfam" id="PF00528">
    <property type="entry name" value="BPD_transp_1"/>
    <property type="match status" value="1"/>
</dbReference>
<feature type="transmembrane region" description="Helical" evidence="7">
    <location>
        <begin position="287"/>
        <end position="306"/>
    </location>
</feature>
<feature type="domain" description="ABC transmembrane type-1" evidence="9">
    <location>
        <begin position="86"/>
        <end position="301"/>
    </location>
</feature>
<dbReference type="Gene3D" id="1.10.3720.10">
    <property type="entry name" value="MetI-like"/>
    <property type="match status" value="1"/>
</dbReference>
<name>A0A7D7WH38_9MICO</name>
<dbReference type="InterPro" id="IPR051393">
    <property type="entry name" value="ABC_transporter_permease"/>
</dbReference>
<dbReference type="PROSITE" id="PS50928">
    <property type="entry name" value="ABC_TM1"/>
    <property type="match status" value="1"/>
</dbReference>
<comment type="similarity">
    <text evidence="7">Belongs to the binding-protein-dependent transport system permease family.</text>
</comment>
<evidence type="ECO:0000313" key="11">
    <source>
        <dbReference type="Proteomes" id="UP000515708"/>
    </source>
</evidence>
<dbReference type="RefSeq" id="WP_182254466.1">
    <property type="nucleotide sequence ID" value="NZ_CP043732.1"/>
</dbReference>
<proteinExistence type="inferred from homology"/>
<evidence type="ECO:0000256" key="2">
    <source>
        <dbReference type="ARBA" id="ARBA00022448"/>
    </source>
</evidence>
<dbReference type="InterPro" id="IPR035906">
    <property type="entry name" value="MetI-like_sf"/>
</dbReference>
<comment type="subcellular location">
    <subcellularLocation>
        <location evidence="1 7">Cell membrane</location>
        <topology evidence="1 7">Multi-pass membrane protein</topology>
    </subcellularLocation>
</comment>
<dbReference type="PANTHER" id="PTHR30193:SF37">
    <property type="entry name" value="INNER MEMBRANE ABC TRANSPORTER PERMEASE PROTEIN YCJO"/>
    <property type="match status" value="1"/>
</dbReference>
<dbReference type="AlphaFoldDB" id="A0A7D7WH38"/>
<evidence type="ECO:0000256" key="5">
    <source>
        <dbReference type="ARBA" id="ARBA00022989"/>
    </source>
</evidence>
<sequence>MVRDQMTSVRGGDHVAAPNRGRRRRRGTALAALAFLAPALAALILLRLLPAGLAVRESFFARSFFGGGEIFVGFERYAELFTSPDFLNSLQVTLVFAIIINPLQVGAAFLLAYLYTRRAAGSRIWRSFVILPIAAPAAVAAVVWSVIYRPDGLANALLAVFGIPAQPFLNSPDQSLAAIIVLLSWTAVGYYMLFLIAGINDIPAELYEAASIDGASAWHKLWHITLPMCRRPLAFVLVADTVHNFLVFAPVQILTQGGPQGSTDLLMYDIYERAYTLGDTNAANAEVVVLVVITLLVVLAQFRLLGGEKERA</sequence>
<feature type="transmembrane region" description="Helical" evidence="7">
    <location>
        <begin position="128"/>
        <end position="147"/>
    </location>
</feature>
<organism evidence="10 11">
    <name type="scientific">Microbacterium esteraromaticum</name>
    <dbReference type="NCBI Taxonomy" id="57043"/>
    <lineage>
        <taxon>Bacteria</taxon>
        <taxon>Bacillati</taxon>
        <taxon>Actinomycetota</taxon>
        <taxon>Actinomycetes</taxon>
        <taxon>Micrococcales</taxon>
        <taxon>Microbacteriaceae</taxon>
        <taxon>Microbacterium</taxon>
    </lineage>
</organism>
<reference evidence="10 11" key="1">
    <citation type="journal article" date="2020" name="Front. Microbiol.">
        <title>Design of Bacterial Strain-Specific qPCR Assays Using NGS Data and Publicly Available Resources and Its Application to Track Biocontrol Strains.</title>
        <authorList>
            <person name="Hernandez I."/>
            <person name="Sant C."/>
            <person name="Martinez R."/>
            <person name="Fernandez C."/>
        </authorList>
    </citation>
    <scope>NUCLEOTIDE SEQUENCE [LARGE SCALE GENOMIC DNA]</scope>
    <source>
        <strain evidence="10 11">B24</strain>
    </source>
</reference>
<evidence type="ECO:0000256" key="7">
    <source>
        <dbReference type="RuleBase" id="RU363032"/>
    </source>
</evidence>
<keyword evidence="5 7" id="KW-1133">Transmembrane helix</keyword>
<feature type="transmembrane region" description="Helical" evidence="7">
    <location>
        <begin position="94"/>
        <end position="116"/>
    </location>
</feature>
<dbReference type="SUPFAM" id="SSF161098">
    <property type="entry name" value="MetI-like"/>
    <property type="match status" value="1"/>
</dbReference>
<keyword evidence="4 7" id="KW-0812">Transmembrane</keyword>
<evidence type="ECO:0000256" key="8">
    <source>
        <dbReference type="SAM" id="MobiDB-lite"/>
    </source>
</evidence>
<evidence type="ECO:0000256" key="6">
    <source>
        <dbReference type="ARBA" id="ARBA00023136"/>
    </source>
</evidence>
<evidence type="ECO:0000256" key="3">
    <source>
        <dbReference type="ARBA" id="ARBA00022475"/>
    </source>
</evidence>
<accession>A0A7D7WH38</accession>
<dbReference type="CDD" id="cd06261">
    <property type="entry name" value="TM_PBP2"/>
    <property type="match status" value="1"/>
</dbReference>
<keyword evidence="2 7" id="KW-0813">Transport</keyword>
<dbReference type="GO" id="GO:0005886">
    <property type="term" value="C:plasma membrane"/>
    <property type="evidence" value="ECO:0007669"/>
    <property type="project" value="UniProtKB-SubCell"/>
</dbReference>
<dbReference type="EMBL" id="CP043732">
    <property type="protein sequence ID" value="QMU96270.1"/>
    <property type="molecule type" value="Genomic_DNA"/>
</dbReference>
<dbReference type="PANTHER" id="PTHR30193">
    <property type="entry name" value="ABC TRANSPORTER PERMEASE PROTEIN"/>
    <property type="match status" value="1"/>
</dbReference>
<keyword evidence="6 7" id="KW-0472">Membrane</keyword>
<gene>
    <name evidence="10" type="ORF">FVO59_02895</name>
</gene>
<feature type="transmembrane region" description="Helical" evidence="7">
    <location>
        <begin position="29"/>
        <end position="49"/>
    </location>
</feature>
<dbReference type="InterPro" id="IPR000515">
    <property type="entry name" value="MetI-like"/>
</dbReference>
<keyword evidence="3" id="KW-1003">Cell membrane</keyword>
<evidence type="ECO:0000256" key="4">
    <source>
        <dbReference type="ARBA" id="ARBA00022692"/>
    </source>
</evidence>